<dbReference type="InterPro" id="IPR036271">
    <property type="entry name" value="Tet_transcr_reg_TetR-rel_C_sf"/>
</dbReference>
<name>A0ABP6YNV2_9ACTN</name>
<evidence type="ECO:0000256" key="1">
    <source>
        <dbReference type="ARBA" id="ARBA00023015"/>
    </source>
</evidence>
<accession>A0ABP6YNV2</accession>
<gene>
    <name evidence="3" type="ORF">GCM10022419_082240</name>
</gene>
<dbReference type="SUPFAM" id="SSF48498">
    <property type="entry name" value="Tetracyclin repressor-like, C-terminal domain"/>
    <property type="match status" value="1"/>
</dbReference>
<dbReference type="Proteomes" id="UP001500630">
    <property type="component" value="Unassembled WGS sequence"/>
</dbReference>
<comment type="caution">
    <text evidence="3">The sequence shown here is derived from an EMBL/GenBank/DDBJ whole genome shotgun (WGS) entry which is preliminary data.</text>
</comment>
<sequence>MYLHFSSRASLFVAVVRHMDEQEDIRRHCKQALGKDDPVKALEAFVIVWLRYAAKIHPVASALLASRRDDPDAMTAWNDRMDELRTGFRHAAQRPATAGRLPPGLDPDTAADLAWAMTSIPVWEQLTIDCGRPAIEVRQRLTAAVISAVTAG</sequence>
<protein>
    <recommendedName>
        <fullName evidence="5">TetR family transcriptional regulator</fullName>
    </recommendedName>
</protein>
<evidence type="ECO:0000313" key="4">
    <source>
        <dbReference type="Proteomes" id="UP001500630"/>
    </source>
</evidence>
<keyword evidence="2" id="KW-0804">Transcription</keyword>
<keyword evidence="4" id="KW-1185">Reference proteome</keyword>
<dbReference type="EMBL" id="BAABDQ010000023">
    <property type="protein sequence ID" value="GAA3587533.1"/>
    <property type="molecule type" value="Genomic_DNA"/>
</dbReference>
<evidence type="ECO:0000313" key="3">
    <source>
        <dbReference type="EMBL" id="GAA3587533.1"/>
    </source>
</evidence>
<keyword evidence="1" id="KW-0805">Transcription regulation</keyword>
<organism evidence="3 4">
    <name type="scientific">Nonomuraea rosea</name>
    <dbReference type="NCBI Taxonomy" id="638574"/>
    <lineage>
        <taxon>Bacteria</taxon>
        <taxon>Bacillati</taxon>
        <taxon>Actinomycetota</taxon>
        <taxon>Actinomycetes</taxon>
        <taxon>Streptosporangiales</taxon>
        <taxon>Streptosporangiaceae</taxon>
        <taxon>Nonomuraea</taxon>
    </lineage>
</organism>
<dbReference type="PANTHER" id="PTHR47506:SF1">
    <property type="entry name" value="HTH-TYPE TRANSCRIPTIONAL REGULATOR YJDC"/>
    <property type="match status" value="1"/>
</dbReference>
<dbReference type="PANTHER" id="PTHR47506">
    <property type="entry name" value="TRANSCRIPTIONAL REGULATORY PROTEIN"/>
    <property type="match status" value="1"/>
</dbReference>
<evidence type="ECO:0008006" key="5">
    <source>
        <dbReference type="Google" id="ProtNLM"/>
    </source>
</evidence>
<proteinExistence type="predicted"/>
<evidence type="ECO:0000256" key="2">
    <source>
        <dbReference type="ARBA" id="ARBA00023163"/>
    </source>
</evidence>
<dbReference type="Gene3D" id="1.10.357.10">
    <property type="entry name" value="Tetracycline Repressor, domain 2"/>
    <property type="match status" value="1"/>
</dbReference>
<reference evidence="4" key="1">
    <citation type="journal article" date="2019" name="Int. J. Syst. Evol. Microbiol.">
        <title>The Global Catalogue of Microorganisms (GCM) 10K type strain sequencing project: providing services to taxonomists for standard genome sequencing and annotation.</title>
        <authorList>
            <consortium name="The Broad Institute Genomics Platform"/>
            <consortium name="The Broad Institute Genome Sequencing Center for Infectious Disease"/>
            <person name="Wu L."/>
            <person name="Ma J."/>
        </authorList>
    </citation>
    <scope>NUCLEOTIDE SEQUENCE [LARGE SCALE GENOMIC DNA]</scope>
    <source>
        <strain evidence="4">JCM 17326</strain>
    </source>
</reference>
<dbReference type="RefSeq" id="WP_425570453.1">
    <property type="nucleotide sequence ID" value="NZ_BAABDQ010000023.1"/>
</dbReference>